<dbReference type="SUPFAM" id="SSF144059">
    <property type="entry name" value="ImpE-like"/>
    <property type="match status" value="1"/>
</dbReference>
<evidence type="ECO:0000313" key="2">
    <source>
        <dbReference type="EMBL" id="QBQ35041.1"/>
    </source>
</evidence>
<evidence type="ECO:0000313" key="1">
    <source>
        <dbReference type="EMBL" id="GGZ07019.1"/>
    </source>
</evidence>
<dbReference type="InterPro" id="IPR009211">
    <property type="entry name" value="TagJ"/>
</dbReference>
<dbReference type="InterPro" id="IPR011990">
    <property type="entry name" value="TPR-like_helical_dom_sf"/>
</dbReference>
<dbReference type="PIRSF" id="PIRSF029288">
    <property type="entry name" value="SciE_ImpE"/>
    <property type="match status" value="1"/>
</dbReference>
<organism evidence="1 4">
    <name type="scientific">Pseudoduganella plicata</name>
    <dbReference type="NCBI Taxonomy" id="321984"/>
    <lineage>
        <taxon>Bacteria</taxon>
        <taxon>Pseudomonadati</taxon>
        <taxon>Pseudomonadota</taxon>
        <taxon>Betaproteobacteria</taxon>
        <taxon>Burkholderiales</taxon>
        <taxon>Oxalobacteraceae</taxon>
        <taxon>Telluria group</taxon>
        <taxon>Pseudoduganella</taxon>
    </lineage>
</organism>
<dbReference type="OrthoDB" id="5416084at2"/>
<keyword evidence="3" id="KW-1185">Reference proteome</keyword>
<proteinExistence type="predicted"/>
<protein>
    <submittedName>
        <fullName evidence="2">Virulence protein SciE type</fullName>
    </submittedName>
</protein>
<reference evidence="1" key="1">
    <citation type="journal article" date="2014" name="Int. J. Syst. Evol. Microbiol.">
        <title>Complete genome sequence of Corynebacterium casei LMG S-19264T (=DSM 44701T), isolated from a smear-ripened cheese.</title>
        <authorList>
            <consortium name="US DOE Joint Genome Institute (JGI-PGF)"/>
            <person name="Walter F."/>
            <person name="Albersmeier A."/>
            <person name="Kalinowski J."/>
            <person name="Ruckert C."/>
        </authorList>
    </citation>
    <scope>NUCLEOTIDE SEQUENCE</scope>
    <source>
        <strain evidence="1">KCTC 12344</strain>
    </source>
</reference>
<gene>
    <name evidence="2" type="ORF">E1742_01770</name>
    <name evidence="1" type="ORF">GCM10007388_45780</name>
</gene>
<name>A0A4P7B956_9BURK</name>
<accession>A0A4P7B956</accession>
<dbReference type="Gene3D" id="1.25.40.10">
    <property type="entry name" value="Tetratricopeptide repeat domain"/>
    <property type="match status" value="1"/>
</dbReference>
<dbReference type="EMBL" id="CP038026">
    <property type="protein sequence ID" value="QBQ35041.1"/>
    <property type="molecule type" value="Genomic_DNA"/>
</dbReference>
<reference evidence="1" key="3">
    <citation type="submission" date="2022-12" db="EMBL/GenBank/DDBJ databases">
        <authorList>
            <person name="Sun Q."/>
            <person name="Kim S."/>
        </authorList>
    </citation>
    <scope>NUCLEOTIDE SEQUENCE</scope>
    <source>
        <strain evidence="1">KCTC 12344</strain>
    </source>
</reference>
<evidence type="ECO:0000313" key="3">
    <source>
        <dbReference type="Proteomes" id="UP000294359"/>
    </source>
</evidence>
<dbReference type="Pfam" id="PF07024">
    <property type="entry name" value="ImpE"/>
    <property type="match status" value="1"/>
</dbReference>
<dbReference type="Proteomes" id="UP000619512">
    <property type="component" value="Unassembled WGS sequence"/>
</dbReference>
<dbReference type="AlphaFoldDB" id="A0A4P7B956"/>
<evidence type="ECO:0000313" key="4">
    <source>
        <dbReference type="Proteomes" id="UP000619512"/>
    </source>
</evidence>
<dbReference type="Proteomes" id="UP000294359">
    <property type="component" value="Chromosome"/>
</dbReference>
<dbReference type="RefSeq" id="WP_134383176.1">
    <property type="nucleotide sequence ID" value="NZ_BMWW01000010.1"/>
</dbReference>
<sequence length="275" mass="30349">MDAQELIGQGRLHDGLAALQERVRKEPGNARYRTFLFQLLCVLGQWQRALTQLNVVAELDAGALPMVQTYREAIQCEVLRGEVFLGKRQPLVFGEPRPWLAQLMAALQCDARDDLARAADLRAEAFDAAPAHGGSIDGNAFAWLADADMRLGPVLEAVINGKYFWVPMHRIARIEIAPPADLRDAVWTPATFTWINGAATVGLIPTRYERTTGQADEALLAGRRTEWVERGTMSGFGLGQRMLATDSGEYALRDVRLVDFEPGEFEPDEQGTANG</sequence>
<dbReference type="EMBL" id="BMWW01000010">
    <property type="protein sequence ID" value="GGZ07019.1"/>
    <property type="molecule type" value="Genomic_DNA"/>
</dbReference>
<reference evidence="2 3" key="2">
    <citation type="submission" date="2019-03" db="EMBL/GenBank/DDBJ databases">
        <title>Draft Genome Sequences of Six Type Strains of the Genus Massilia.</title>
        <authorList>
            <person name="Miess H."/>
            <person name="Frediansyhah A."/>
            <person name="Gross H."/>
        </authorList>
    </citation>
    <scope>NUCLEOTIDE SEQUENCE [LARGE SCALE GENOMIC DNA]</scope>
    <source>
        <strain evidence="2 3">DSM 17505</strain>
    </source>
</reference>